<evidence type="ECO:0000256" key="5">
    <source>
        <dbReference type="ARBA" id="ARBA00022777"/>
    </source>
</evidence>
<reference evidence="10 11" key="1">
    <citation type="submission" date="2011-02" db="EMBL/GenBank/DDBJ databases">
        <title>The Genome Sequence of Sphaeroforma arctica JP610.</title>
        <authorList>
            <consortium name="The Broad Institute Genome Sequencing Platform"/>
            <person name="Russ C."/>
            <person name="Cuomo C."/>
            <person name="Young S.K."/>
            <person name="Zeng Q."/>
            <person name="Gargeya S."/>
            <person name="Alvarado L."/>
            <person name="Berlin A."/>
            <person name="Chapman S.B."/>
            <person name="Chen Z."/>
            <person name="Freedman E."/>
            <person name="Gellesch M."/>
            <person name="Goldberg J."/>
            <person name="Griggs A."/>
            <person name="Gujja S."/>
            <person name="Heilman E."/>
            <person name="Heiman D."/>
            <person name="Howarth C."/>
            <person name="Mehta T."/>
            <person name="Neiman D."/>
            <person name="Pearson M."/>
            <person name="Roberts A."/>
            <person name="Saif S."/>
            <person name="Shea T."/>
            <person name="Shenoy N."/>
            <person name="Sisk P."/>
            <person name="Stolte C."/>
            <person name="Sykes S."/>
            <person name="White J."/>
            <person name="Yandava C."/>
            <person name="Burger G."/>
            <person name="Gray M.W."/>
            <person name="Holland P.W.H."/>
            <person name="King N."/>
            <person name="Lang F.B.F."/>
            <person name="Roger A.J."/>
            <person name="Ruiz-Trillo I."/>
            <person name="Haas B."/>
            <person name="Nusbaum C."/>
            <person name="Birren B."/>
        </authorList>
    </citation>
    <scope>NUCLEOTIDE SEQUENCE [LARGE SCALE GENOMIC DNA]</scope>
    <source>
        <strain evidence="10 11">JP610</strain>
    </source>
</reference>
<evidence type="ECO:0000256" key="2">
    <source>
        <dbReference type="ARBA" id="ARBA00022527"/>
    </source>
</evidence>
<dbReference type="SUPFAM" id="SSF56112">
    <property type="entry name" value="Protein kinase-like (PK-like)"/>
    <property type="match status" value="1"/>
</dbReference>
<comment type="catalytic activity">
    <reaction evidence="7">
        <text>L-threonyl-[protein] + ATP = O-phospho-L-threonyl-[protein] + ADP + H(+)</text>
        <dbReference type="Rhea" id="RHEA:46608"/>
        <dbReference type="Rhea" id="RHEA-COMP:11060"/>
        <dbReference type="Rhea" id="RHEA-COMP:11605"/>
        <dbReference type="ChEBI" id="CHEBI:15378"/>
        <dbReference type="ChEBI" id="CHEBI:30013"/>
        <dbReference type="ChEBI" id="CHEBI:30616"/>
        <dbReference type="ChEBI" id="CHEBI:61977"/>
        <dbReference type="ChEBI" id="CHEBI:456216"/>
        <dbReference type="EC" id="2.7.11.1"/>
    </reaction>
</comment>
<keyword evidence="5" id="KW-0418">Kinase</keyword>
<dbReference type="OrthoDB" id="346907at2759"/>
<organism evidence="10 11">
    <name type="scientific">Sphaeroforma arctica JP610</name>
    <dbReference type="NCBI Taxonomy" id="667725"/>
    <lineage>
        <taxon>Eukaryota</taxon>
        <taxon>Ichthyosporea</taxon>
        <taxon>Ichthyophonida</taxon>
        <taxon>Sphaeroforma</taxon>
    </lineage>
</organism>
<evidence type="ECO:0000256" key="4">
    <source>
        <dbReference type="ARBA" id="ARBA00022741"/>
    </source>
</evidence>
<dbReference type="GO" id="GO:0004674">
    <property type="term" value="F:protein serine/threonine kinase activity"/>
    <property type="evidence" value="ECO:0007669"/>
    <property type="project" value="UniProtKB-KW"/>
</dbReference>
<keyword evidence="6" id="KW-0067">ATP-binding</keyword>
<dbReference type="Proteomes" id="UP000054560">
    <property type="component" value="Unassembled WGS sequence"/>
</dbReference>
<comment type="catalytic activity">
    <reaction evidence="8">
        <text>L-seryl-[protein] + ATP = O-phospho-L-seryl-[protein] + ADP + H(+)</text>
        <dbReference type="Rhea" id="RHEA:17989"/>
        <dbReference type="Rhea" id="RHEA-COMP:9863"/>
        <dbReference type="Rhea" id="RHEA-COMP:11604"/>
        <dbReference type="ChEBI" id="CHEBI:15378"/>
        <dbReference type="ChEBI" id="CHEBI:29999"/>
        <dbReference type="ChEBI" id="CHEBI:30616"/>
        <dbReference type="ChEBI" id="CHEBI:83421"/>
        <dbReference type="ChEBI" id="CHEBI:456216"/>
        <dbReference type="EC" id="2.7.11.1"/>
    </reaction>
</comment>
<accession>A0A0L0G3I1</accession>
<evidence type="ECO:0000313" key="11">
    <source>
        <dbReference type="Proteomes" id="UP000054560"/>
    </source>
</evidence>
<protein>
    <recommendedName>
        <fullName evidence="1">non-specific serine/threonine protein kinase</fullName>
        <ecNumber evidence="1">2.7.11.1</ecNumber>
    </recommendedName>
</protein>
<dbReference type="RefSeq" id="XP_014157507.1">
    <property type="nucleotide sequence ID" value="XM_014302032.1"/>
</dbReference>
<proteinExistence type="predicted"/>
<dbReference type="GeneID" id="25904644"/>
<evidence type="ECO:0000256" key="3">
    <source>
        <dbReference type="ARBA" id="ARBA00022679"/>
    </source>
</evidence>
<dbReference type="Pfam" id="PF00069">
    <property type="entry name" value="Pkinase"/>
    <property type="match status" value="1"/>
</dbReference>
<evidence type="ECO:0000259" key="9">
    <source>
        <dbReference type="PROSITE" id="PS50011"/>
    </source>
</evidence>
<sequence>MSIGLRFTWFKLSELVLGVRVSSTLAIILHTSVLQTLTVTDCRSQVYLAKDLETGEMVAVKQIKTRYLTDEDIEGLDSEISVMKTLDHPHIVKLLDFFATKSHCYVVQEVAM</sequence>
<dbReference type="STRING" id="667725.A0A0L0G3I1"/>
<dbReference type="GO" id="GO:0005524">
    <property type="term" value="F:ATP binding"/>
    <property type="evidence" value="ECO:0007669"/>
    <property type="project" value="UniProtKB-KW"/>
</dbReference>
<dbReference type="GO" id="GO:0005737">
    <property type="term" value="C:cytoplasm"/>
    <property type="evidence" value="ECO:0007669"/>
    <property type="project" value="TreeGrafter"/>
</dbReference>
<evidence type="ECO:0000256" key="1">
    <source>
        <dbReference type="ARBA" id="ARBA00012513"/>
    </source>
</evidence>
<dbReference type="EMBL" id="KQ241820">
    <property type="protein sequence ID" value="KNC83605.1"/>
    <property type="molecule type" value="Genomic_DNA"/>
</dbReference>
<dbReference type="PANTHER" id="PTHR22983:SF6">
    <property type="entry name" value="SERINE_THREONINE-PROTEIN KINASE 36"/>
    <property type="match status" value="1"/>
</dbReference>
<evidence type="ECO:0000256" key="7">
    <source>
        <dbReference type="ARBA" id="ARBA00047899"/>
    </source>
</evidence>
<dbReference type="PROSITE" id="PS50011">
    <property type="entry name" value="PROTEIN_KINASE_DOM"/>
    <property type="match status" value="1"/>
</dbReference>
<dbReference type="PANTHER" id="PTHR22983">
    <property type="entry name" value="PROTEIN KINASE RELATED"/>
    <property type="match status" value="1"/>
</dbReference>
<feature type="non-terminal residue" evidence="10">
    <location>
        <position position="112"/>
    </location>
</feature>
<dbReference type="InterPro" id="IPR000719">
    <property type="entry name" value="Prot_kinase_dom"/>
</dbReference>
<keyword evidence="2" id="KW-0723">Serine/threonine-protein kinase</keyword>
<dbReference type="EC" id="2.7.11.1" evidence="1"/>
<name>A0A0L0G3I1_9EUKA</name>
<dbReference type="AlphaFoldDB" id="A0A0L0G3I1"/>
<evidence type="ECO:0000256" key="8">
    <source>
        <dbReference type="ARBA" id="ARBA00048679"/>
    </source>
</evidence>
<dbReference type="Gene3D" id="3.30.200.20">
    <property type="entry name" value="Phosphorylase Kinase, domain 1"/>
    <property type="match status" value="1"/>
</dbReference>
<evidence type="ECO:0000313" key="10">
    <source>
        <dbReference type="EMBL" id="KNC83605.1"/>
    </source>
</evidence>
<dbReference type="InterPro" id="IPR011009">
    <property type="entry name" value="Kinase-like_dom_sf"/>
</dbReference>
<keyword evidence="3" id="KW-0808">Transferase</keyword>
<gene>
    <name evidence="10" type="ORF">SARC_04140</name>
</gene>
<keyword evidence="11" id="KW-1185">Reference proteome</keyword>
<feature type="domain" description="Protein kinase" evidence="9">
    <location>
        <begin position="32"/>
        <end position="112"/>
    </location>
</feature>
<keyword evidence="4" id="KW-0547">Nucleotide-binding</keyword>
<evidence type="ECO:0000256" key="6">
    <source>
        <dbReference type="ARBA" id="ARBA00022840"/>
    </source>
</evidence>